<evidence type="ECO:0000313" key="2">
    <source>
        <dbReference type="Proteomes" id="UP000242180"/>
    </source>
</evidence>
<accession>A0A1X2H2N1</accession>
<gene>
    <name evidence="1" type="ORF">BCR43DRAFT_508197</name>
</gene>
<evidence type="ECO:0000313" key="1">
    <source>
        <dbReference type="EMBL" id="ORY92067.1"/>
    </source>
</evidence>
<dbReference type="InParanoid" id="A0A1X2H2N1"/>
<protein>
    <submittedName>
        <fullName evidence="1">Uncharacterized protein</fullName>
    </submittedName>
</protein>
<keyword evidence="2" id="KW-1185">Reference proteome</keyword>
<dbReference type="EMBL" id="MCGN01000010">
    <property type="protein sequence ID" value="ORY92067.1"/>
    <property type="molecule type" value="Genomic_DNA"/>
</dbReference>
<organism evidence="1 2">
    <name type="scientific">Syncephalastrum racemosum</name>
    <name type="common">Filamentous fungus</name>
    <dbReference type="NCBI Taxonomy" id="13706"/>
    <lineage>
        <taxon>Eukaryota</taxon>
        <taxon>Fungi</taxon>
        <taxon>Fungi incertae sedis</taxon>
        <taxon>Mucoromycota</taxon>
        <taxon>Mucoromycotina</taxon>
        <taxon>Mucoromycetes</taxon>
        <taxon>Mucorales</taxon>
        <taxon>Syncephalastraceae</taxon>
        <taxon>Syncephalastrum</taxon>
    </lineage>
</organism>
<dbReference type="AlphaFoldDB" id="A0A1X2H2N1"/>
<sequence length="176" mass="19702">MFFTPNARTRVSNFRIAGTRIGRAVLPNKKRRGSHVHKPGSVYAGTYLHSHGTCLLKDQHSVIVASSPLYVHSRGNDMEDYVGTMNTAAPIIKFVQYSLHSILWRYMMTPRDTQTKIDTIIVLRALKKNFIDGLGSTVTSARNLQSQTAKVGCFSKRDTEVTAIMKDAQGKNLYQL</sequence>
<dbReference type="Proteomes" id="UP000242180">
    <property type="component" value="Unassembled WGS sequence"/>
</dbReference>
<comment type="caution">
    <text evidence="1">The sequence shown here is derived from an EMBL/GenBank/DDBJ whole genome shotgun (WGS) entry which is preliminary data.</text>
</comment>
<reference evidence="1 2" key="1">
    <citation type="submission" date="2016-07" db="EMBL/GenBank/DDBJ databases">
        <title>Pervasive Adenine N6-methylation of Active Genes in Fungi.</title>
        <authorList>
            <consortium name="DOE Joint Genome Institute"/>
            <person name="Mondo S.J."/>
            <person name="Dannebaum R.O."/>
            <person name="Kuo R.C."/>
            <person name="Labutti K."/>
            <person name="Haridas S."/>
            <person name="Kuo A."/>
            <person name="Salamov A."/>
            <person name="Ahrendt S.R."/>
            <person name="Lipzen A."/>
            <person name="Sullivan W."/>
            <person name="Andreopoulos W.B."/>
            <person name="Clum A."/>
            <person name="Lindquist E."/>
            <person name="Daum C."/>
            <person name="Ramamoorthy G.K."/>
            <person name="Gryganskyi A."/>
            <person name="Culley D."/>
            <person name="Magnuson J.K."/>
            <person name="James T.Y."/>
            <person name="O'Malley M.A."/>
            <person name="Stajich J.E."/>
            <person name="Spatafora J.W."/>
            <person name="Visel A."/>
            <person name="Grigoriev I.V."/>
        </authorList>
    </citation>
    <scope>NUCLEOTIDE SEQUENCE [LARGE SCALE GENOMIC DNA]</scope>
    <source>
        <strain evidence="1 2">NRRL 2496</strain>
    </source>
</reference>
<name>A0A1X2H2N1_SYNRA</name>
<proteinExistence type="predicted"/>